<evidence type="ECO:0000256" key="1">
    <source>
        <dbReference type="SAM" id="SignalP"/>
    </source>
</evidence>
<protein>
    <recommendedName>
        <fullName evidence="4">Alpha/beta hydrolase</fullName>
    </recommendedName>
</protein>
<comment type="caution">
    <text evidence="2">The sequence shown here is derived from an EMBL/GenBank/DDBJ whole genome shotgun (WGS) entry which is preliminary data.</text>
</comment>
<dbReference type="InterPro" id="IPR029058">
    <property type="entry name" value="AB_hydrolase_fold"/>
</dbReference>
<feature type="signal peptide" evidence="1">
    <location>
        <begin position="1"/>
        <end position="23"/>
    </location>
</feature>
<dbReference type="Proteomes" id="UP000316092">
    <property type="component" value="Unassembled WGS sequence"/>
</dbReference>
<reference evidence="2 3" key="1">
    <citation type="submission" date="2019-07" db="EMBL/GenBank/DDBJ databases">
        <title>Deinococcus detaillus sp. nov., isolated from humus soil in Antarctica.</title>
        <authorList>
            <person name="Zhang K."/>
        </authorList>
    </citation>
    <scope>NUCLEOTIDE SEQUENCE [LARGE SCALE GENOMIC DNA]</scope>
    <source>
        <strain evidence="2 3">H1</strain>
    </source>
</reference>
<accession>A0A553UR81</accession>
<keyword evidence="1" id="KW-0732">Signal</keyword>
<organism evidence="2 3">
    <name type="scientific">Deinococcus detaillensis</name>
    <dbReference type="NCBI Taxonomy" id="2592048"/>
    <lineage>
        <taxon>Bacteria</taxon>
        <taxon>Thermotogati</taxon>
        <taxon>Deinococcota</taxon>
        <taxon>Deinococci</taxon>
        <taxon>Deinococcales</taxon>
        <taxon>Deinococcaceae</taxon>
        <taxon>Deinococcus</taxon>
    </lineage>
</organism>
<dbReference type="OrthoDB" id="68230at2"/>
<proteinExistence type="predicted"/>
<dbReference type="AlphaFoldDB" id="A0A553UR81"/>
<sequence>MKRLLLLLTSACPALLSACAPMASLSPVVYQPPGLAEQLRFTQRPVGSPDVLIFGISGRCGPPCQAPQDNWDYLGERGTLATIAKVFEQRGLKTEVHGYAERITTDFTSRRSKLPQRGVLDLLSDYQRLIKAYVTGRSNPARIVLVGHSHGAVWAHYLSTLFGQVPIAALIDLDANCAAWNVDHSPELVAAQSAVWGNDPQRSPLLACNSVLVNGKTVRLKDTVWPNVAVNLEVQSKRWPASSGATPGLYVNYLFELTPNQRLDGSKSGIKTFISAREDHSGVSYAKSQAIGWVAQQLETLPWLTQQTAMPASP</sequence>
<evidence type="ECO:0008006" key="4">
    <source>
        <dbReference type="Google" id="ProtNLM"/>
    </source>
</evidence>
<dbReference type="EMBL" id="VKDB01000017">
    <property type="protein sequence ID" value="TSA82471.1"/>
    <property type="molecule type" value="Genomic_DNA"/>
</dbReference>
<dbReference type="PROSITE" id="PS51257">
    <property type="entry name" value="PROKAR_LIPOPROTEIN"/>
    <property type="match status" value="1"/>
</dbReference>
<keyword evidence="3" id="KW-1185">Reference proteome</keyword>
<name>A0A553UR81_9DEIO</name>
<evidence type="ECO:0000313" key="3">
    <source>
        <dbReference type="Proteomes" id="UP000316092"/>
    </source>
</evidence>
<dbReference type="Gene3D" id="3.40.50.1820">
    <property type="entry name" value="alpha/beta hydrolase"/>
    <property type="match status" value="1"/>
</dbReference>
<evidence type="ECO:0000313" key="2">
    <source>
        <dbReference type="EMBL" id="TSA82471.1"/>
    </source>
</evidence>
<gene>
    <name evidence="2" type="ORF">FNU79_13980</name>
</gene>
<feature type="chain" id="PRO_5022234200" description="Alpha/beta hydrolase" evidence="1">
    <location>
        <begin position="24"/>
        <end position="314"/>
    </location>
</feature>
<dbReference type="SUPFAM" id="SSF53474">
    <property type="entry name" value="alpha/beta-Hydrolases"/>
    <property type="match status" value="1"/>
</dbReference>
<dbReference type="RefSeq" id="WP_143721418.1">
    <property type="nucleotide sequence ID" value="NZ_VKDB01000017.1"/>
</dbReference>